<proteinExistence type="predicted"/>
<protein>
    <submittedName>
        <fullName evidence="1">Uncharacterized protein</fullName>
    </submittedName>
</protein>
<reference evidence="1 2" key="1">
    <citation type="submission" date="2018-04" db="EMBL/GenBank/DDBJ databases">
        <authorList>
            <person name="Vogel A."/>
        </authorList>
    </citation>
    <scope>NUCLEOTIDE SEQUENCE [LARGE SCALE GENOMIC DNA]</scope>
</reference>
<sequence length="87" mass="10747">MLLLRRIVVGLLSGVHYFLRRTVFLLPLMGNYYVLQTLLWRRLWRVVKLYHGSRRLIFITWRSRWIVNVWFQQFQTLHSLLLLILVH</sequence>
<evidence type="ECO:0000313" key="2">
    <source>
        <dbReference type="Proteomes" id="UP000595140"/>
    </source>
</evidence>
<accession>A0A484KN07</accession>
<dbReference type="EMBL" id="OOIL02000294">
    <property type="protein sequence ID" value="VFQ63462.1"/>
    <property type="molecule type" value="Genomic_DNA"/>
</dbReference>
<gene>
    <name evidence="1" type="ORF">CCAM_LOCUS5238</name>
</gene>
<name>A0A484KN07_9ASTE</name>
<dbReference type="Proteomes" id="UP000595140">
    <property type="component" value="Unassembled WGS sequence"/>
</dbReference>
<evidence type="ECO:0000313" key="1">
    <source>
        <dbReference type="EMBL" id="VFQ63462.1"/>
    </source>
</evidence>
<organism evidence="1 2">
    <name type="scientific">Cuscuta campestris</name>
    <dbReference type="NCBI Taxonomy" id="132261"/>
    <lineage>
        <taxon>Eukaryota</taxon>
        <taxon>Viridiplantae</taxon>
        <taxon>Streptophyta</taxon>
        <taxon>Embryophyta</taxon>
        <taxon>Tracheophyta</taxon>
        <taxon>Spermatophyta</taxon>
        <taxon>Magnoliopsida</taxon>
        <taxon>eudicotyledons</taxon>
        <taxon>Gunneridae</taxon>
        <taxon>Pentapetalae</taxon>
        <taxon>asterids</taxon>
        <taxon>lamiids</taxon>
        <taxon>Solanales</taxon>
        <taxon>Convolvulaceae</taxon>
        <taxon>Cuscuteae</taxon>
        <taxon>Cuscuta</taxon>
        <taxon>Cuscuta subgen. Grammica</taxon>
        <taxon>Cuscuta sect. Cleistogrammica</taxon>
    </lineage>
</organism>
<dbReference type="AlphaFoldDB" id="A0A484KN07"/>
<keyword evidence="2" id="KW-1185">Reference proteome</keyword>